<name>A0A5J6RJ88_9BACT</name>
<dbReference type="EMBL" id="CP054051">
    <property type="protein sequence ID" value="QKJ28060.1"/>
    <property type="molecule type" value="Genomic_DNA"/>
</dbReference>
<evidence type="ECO:0008006" key="5">
    <source>
        <dbReference type="Google" id="ProtNLM"/>
    </source>
</evidence>
<dbReference type="RefSeq" id="WP_024774489.1">
    <property type="nucleotide sequence ID" value="NZ_CP043857.1"/>
</dbReference>
<evidence type="ECO:0000313" key="4">
    <source>
        <dbReference type="Proteomes" id="UP000509513"/>
    </source>
</evidence>
<dbReference type="PROSITE" id="PS51257">
    <property type="entry name" value="PROKAR_LIPOPROTEIN"/>
    <property type="match status" value="1"/>
</dbReference>
<dbReference type="STRING" id="1442598.GCA_000522465_00305"/>
<dbReference type="AlphaFoldDB" id="A0A5J6RJ88"/>
<protein>
    <recommendedName>
        <fullName evidence="5">Lipoprotein</fullName>
    </recommendedName>
</protein>
<organism evidence="1 4">
    <name type="scientific">Aliarcobacter cibarius</name>
    <dbReference type="NCBI Taxonomy" id="255507"/>
    <lineage>
        <taxon>Bacteria</taxon>
        <taxon>Pseudomonadati</taxon>
        <taxon>Campylobacterota</taxon>
        <taxon>Epsilonproteobacteria</taxon>
        <taxon>Campylobacterales</taxon>
        <taxon>Arcobacteraceae</taxon>
        <taxon>Aliarcobacter</taxon>
    </lineage>
</organism>
<proteinExistence type="predicted"/>
<dbReference type="Proteomes" id="UP000509513">
    <property type="component" value="Chromosome"/>
</dbReference>
<gene>
    <name evidence="1" type="ORF">ACBT_2178</name>
    <name evidence="2" type="ORF">FE247_02360</name>
</gene>
<accession>A0A5J6RJ88</accession>
<dbReference type="KEGG" id="acib:ACBT_2178"/>
<dbReference type="Proteomes" id="UP000305417">
    <property type="component" value="Unassembled WGS sequence"/>
</dbReference>
<reference evidence="2 3" key="1">
    <citation type="submission" date="2019-05" db="EMBL/GenBank/DDBJ databases">
        <title>Arcobacter cibarius and Arcobacter thereius providing challenges in identification an antibiotic susceptibility and Quinolone resistance.</title>
        <authorList>
            <person name="Busch A."/>
            <person name="Hanel I."/>
            <person name="Hotzel H."/>
            <person name="Tomaso H."/>
        </authorList>
    </citation>
    <scope>NUCLEOTIDE SEQUENCE [LARGE SCALE GENOMIC DNA]</scope>
    <source>
        <strain evidence="2 3">16CS0831-2</strain>
    </source>
</reference>
<keyword evidence="3" id="KW-1185">Reference proteome</keyword>
<evidence type="ECO:0000313" key="1">
    <source>
        <dbReference type="EMBL" id="QKJ28060.1"/>
    </source>
</evidence>
<evidence type="ECO:0000313" key="2">
    <source>
        <dbReference type="EMBL" id="TLT01346.1"/>
    </source>
</evidence>
<evidence type="ECO:0000313" key="3">
    <source>
        <dbReference type="Proteomes" id="UP000305417"/>
    </source>
</evidence>
<dbReference type="EMBL" id="VBUC01000003">
    <property type="protein sequence ID" value="TLT01346.1"/>
    <property type="molecule type" value="Genomic_DNA"/>
</dbReference>
<reference evidence="1 4" key="2">
    <citation type="submission" date="2020-05" db="EMBL/GenBank/DDBJ databases">
        <title>Complete genome sequencing of Campylobacter and Arcobacter type strains.</title>
        <authorList>
            <person name="Miller W.G."/>
            <person name="Yee E."/>
        </authorList>
    </citation>
    <scope>NUCLEOTIDE SEQUENCE [LARGE SCALE GENOMIC DNA]</scope>
    <source>
        <strain evidence="1 4">LMG 21996</strain>
    </source>
</reference>
<sequence length="59" mass="6863">MRISNLLILFISLLLVGCSKKLEPNINDIQNKNLFENKENWQPINKINQEIIGNEKVVK</sequence>